<evidence type="ECO:0000313" key="1">
    <source>
        <dbReference type="EMBL" id="QUJ73968.1"/>
    </source>
</evidence>
<proteinExistence type="predicted"/>
<sequence>MSISVDGLPANAVATLFDPPHCLLPTTSEISNTPRLVVGVLLKRKDQNGV</sequence>
<keyword evidence="1" id="KW-0614">Plasmid</keyword>
<organism evidence="1 2">
    <name type="scientific">Haloarcula marismortui ATCC 33800</name>
    <dbReference type="NCBI Taxonomy" id="662476"/>
    <lineage>
        <taxon>Archaea</taxon>
        <taxon>Methanobacteriati</taxon>
        <taxon>Methanobacteriota</taxon>
        <taxon>Stenosarchaea group</taxon>
        <taxon>Halobacteria</taxon>
        <taxon>Halobacteriales</taxon>
        <taxon>Haloarculaceae</taxon>
        <taxon>Haloarcula</taxon>
    </lineage>
</organism>
<evidence type="ECO:0000313" key="2">
    <source>
        <dbReference type="Proteomes" id="UP000682967"/>
    </source>
</evidence>
<dbReference type="GeneID" id="64824996"/>
<protein>
    <submittedName>
        <fullName evidence="1">Uncharacterized protein</fullName>
    </submittedName>
</protein>
<reference evidence="1" key="1">
    <citation type="submission" date="2021-04" db="EMBL/GenBank/DDBJ databases">
        <title>Complete Genome sequence and Methylome Analysis of the Haloarchaeon Haloarcula sinaiiensis.</title>
        <authorList>
            <person name="Fomenkov A."/>
            <person name="DasSarma P."/>
            <person name="DasSarma S."/>
            <person name="Roberts R.J."/>
        </authorList>
    </citation>
    <scope>NUCLEOTIDE SEQUENCE</scope>
    <source>
        <strain evidence="1">ATCC 33800</strain>
        <plasmid evidence="1">pHsi540</plasmid>
    </source>
</reference>
<dbReference type="EMBL" id="CP073368">
    <property type="protein sequence ID" value="QUJ73968.1"/>
    <property type="molecule type" value="Genomic_DNA"/>
</dbReference>
<gene>
    <name evidence="1" type="ORF">KDQ40_18530</name>
</gene>
<name>A0A8T8KFL7_9EURY</name>
<dbReference type="KEGG" id="hsin:KDQ40_18530"/>
<dbReference type="RefSeq" id="WP_211552543.1">
    <property type="nucleotide sequence ID" value="NZ_CP073368.1"/>
</dbReference>
<dbReference type="AlphaFoldDB" id="A0A8T8KFL7"/>
<accession>A0A8T8KFL7</accession>
<dbReference type="Proteomes" id="UP000682967">
    <property type="component" value="Plasmid pHsi540"/>
</dbReference>
<geneLocation type="plasmid" evidence="1 2">
    <name>pHsi540</name>
</geneLocation>